<accession>A0ABW6VTE4</accession>
<feature type="domain" description="Phosphatidic acid phosphatase type 2/haloperoxidase" evidence="3">
    <location>
        <begin position="428"/>
        <end position="522"/>
    </location>
</feature>
<keyword evidence="2" id="KW-0472">Membrane</keyword>
<feature type="compositionally biased region" description="Acidic residues" evidence="1">
    <location>
        <begin position="167"/>
        <end position="177"/>
    </location>
</feature>
<proteinExistence type="predicted"/>
<dbReference type="EMBL" id="JBIAZM010000005">
    <property type="protein sequence ID" value="MFF5200903.1"/>
    <property type="molecule type" value="Genomic_DNA"/>
</dbReference>
<organism evidence="4 5">
    <name type="scientific">Micromonospora parva</name>
    <dbReference type="NCBI Taxonomy" id="1464048"/>
    <lineage>
        <taxon>Bacteria</taxon>
        <taxon>Bacillati</taxon>
        <taxon>Actinomycetota</taxon>
        <taxon>Actinomycetes</taxon>
        <taxon>Micromonosporales</taxon>
        <taxon>Micromonosporaceae</taxon>
        <taxon>Micromonospora</taxon>
    </lineage>
</organism>
<dbReference type="RefSeq" id="WP_387220480.1">
    <property type="nucleotide sequence ID" value="NZ_JBIAZM010000005.1"/>
</dbReference>
<feature type="transmembrane region" description="Helical" evidence="2">
    <location>
        <begin position="342"/>
        <end position="365"/>
    </location>
</feature>
<protein>
    <submittedName>
        <fullName evidence="4">Phosphatase PAP2 family protein</fullName>
    </submittedName>
</protein>
<dbReference type="Proteomes" id="UP001602287">
    <property type="component" value="Unassembled WGS sequence"/>
</dbReference>
<comment type="caution">
    <text evidence="4">The sequence shown here is derived from an EMBL/GenBank/DDBJ whole genome shotgun (WGS) entry which is preliminary data.</text>
</comment>
<feature type="transmembrane region" description="Helical" evidence="2">
    <location>
        <begin position="40"/>
        <end position="60"/>
    </location>
</feature>
<reference evidence="4 5" key="1">
    <citation type="submission" date="2024-10" db="EMBL/GenBank/DDBJ databases">
        <title>The Natural Products Discovery Center: Release of the First 8490 Sequenced Strains for Exploring Actinobacteria Biosynthetic Diversity.</title>
        <authorList>
            <person name="Kalkreuter E."/>
            <person name="Kautsar S.A."/>
            <person name="Yang D."/>
            <person name="Bader C.D."/>
            <person name="Teijaro C.N."/>
            <person name="Fluegel L."/>
            <person name="Davis C.M."/>
            <person name="Simpson J.R."/>
            <person name="Lauterbach L."/>
            <person name="Steele A.D."/>
            <person name="Gui C."/>
            <person name="Meng S."/>
            <person name="Li G."/>
            <person name="Viehrig K."/>
            <person name="Ye F."/>
            <person name="Su P."/>
            <person name="Kiefer A.F."/>
            <person name="Nichols A."/>
            <person name="Cepeda A.J."/>
            <person name="Yan W."/>
            <person name="Fan B."/>
            <person name="Jiang Y."/>
            <person name="Adhikari A."/>
            <person name="Zheng C.-J."/>
            <person name="Schuster L."/>
            <person name="Cowan T.M."/>
            <person name="Smanski M.J."/>
            <person name="Chevrette M.G."/>
            <person name="De Carvalho L.P.S."/>
            <person name="Shen B."/>
        </authorList>
    </citation>
    <scope>NUCLEOTIDE SEQUENCE [LARGE SCALE GENOMIC DNA]</scope>
    <source>
        <strain evidence="4 5">NPDC000140</strain>
    </source>
</reference>
<sequence>MYEPGDGPGAPALGRHRSAGGYRGVVGVHRAPSAGGPTRGYLLTVALLAGTASMPILAAISAGSATPGSTALPDSSTPFIPTPSVGPVVIPLPMASQPPPPPLGTPSVGPTSGWLTAAPRPPAHGPAAADPGPALRTSAPPVAPKPTRGTSPPVPPPVAPPPHDPDPTDPPDPDPTDSTDPPDPTEPTTDPTDPTDPPDPDPTDPGPTGSADPDPTPTLTVDPTPDPTPTPTDDATATAVPTSTRSVPAPTPHATRGTDPPAGPGEPVAVGRRPDPPRQSGSAARTDTPPGFADGTVTIRLGPSGVGADRQQARTGGGGVGGGAELRPVTTRPGPGLWIARLVTEVTAPAVLVSLLMLTVSWHSANRPGQGLVWGLLATLFVTGIPFAYIVGGVRRGRLTDHHVGRREQRRAPLLVGLGSVAAGLALLAVLGAPRPVLALAVAGLVGLVVAVSVSHWWKMSIHSAVAAGTLVILMLTFGTRLVAAAPLLAVVGWSRVRLRDHTVPQVLAGGVLGALIAAVVFGPLR</sequence>
<evidence type="ECO:0000313" key="4">
    <source>
        <dbReference type="EMBL" id="MFF5200903.1"/>
    </source>
</evidence>
<feature type="transmembrane region" description="Helical" evidence="2">
    <location>
        <begin position="465"/>
        <end position="494"/>
    </location>
</feature>
<feature type="transmembrane region" description="Helical" evidence="2">
    <location>
        <begin position="371"/>
        <end position="391"/>
    </location>
</feature>
<feature type="compositionally biased region" description="Low complexity" evidence="1">
    <location>
        <begin position="206"/>
        <end position="223"/>
    </location>
</feature>
<dbReference type="Pfam" id="PF01569">
    <property type="entry name" value="PAP2"/>
    <property type="match status" value="1"/>
</dbReference>
<feature type="transmembrane region" description="Helical" evidence="2">
    <location>
        <begin position="412"/>
        <end position="431"/>
    </location>
</feature>
<evidence type="ECO:0000259" key="3">
    <source>
        <dbReference type="Pfam" id="PF01569"/>
    </source>
</evidence>
<keyword evidence="2" id="KW-1133">Transmembrane helix</keyword>
<dbReference type="InterPro" id="IPR000326">
    <property type="entry name" value="PAP2/HPO"/>
</dbReference>
<feature type="transmembrane region" description="Helical" evidence="2">
    <location>
        <begin position="437"/>
        <end position="458"/>
    </location>
</feature>
<evidence type="ECO:0000313" key="5">
    <source>
        <dbReference type="Proteomes" id="UP001602287"/>
    </source>
</evidence>
<dbReference type="Gene3D" id="1.20.144.10">
    <property type="entry name" value="Phosphatidic acid phosphatase type 2/haloperoxidase"/>
    <property type="match status" value="1"/>
</dbReference>
<gene>
    <name evidence="4" type="ORF">ACFY3B_14990</name>
</gene>
<keyword evidence="2" id="KW-0812">Transmembrane</keyword>
<keyword evidence="5" id="KW-1185">Reference proteome</keyword>
<feature type="compositionally biased region" description="Low complexity" evidence="1">
    <location>
        <begin position="231"/>
        <end position="242"/>
    </location>
</feature>
<name>A0ABW6VTE4_9ACTN</name>
<evidence type="ECO:0000256" key="1">
    <source>
        <dbReference type="SAM" id="MobiDB-lite"/>
    </source>
</evidence>
<feature type="compositionally biased region" description="Low complexity" evidence="1">
    <location>
        <begin position="125"/>
        <end position="134"/>
    </location>
</feature>
<feature type="compositionally biased region" description="Gly residues" evidence="1">
    <location>
        <begin position="315"/>
        <end position="324"/>
    </location>
</feature>
<dbReference type="PRINTS" id="PR01217">
    <property type="entry name" value="PRICHEXTENSN"/>
</dbReference>
<feature type="compositionally biased region" description="Pro residues" evidence="1">
    <location>
        <begin position="152"/>
        <end position="162"/>
    </location>
</feature>
<evidence type="ECO:0000256" key="2">
    <source>
        <dbReference type="SAM" id="Phobius"/>
    </source>
</evidence>
<feature type="transmembrane region" description="Helical" evidence="2">
    <location>
        <begin position="506"/>
        <end position="525"/>
    </location>
</feature>
<feature type="region of interest" description="Disordered" evidence="1">
    <location>
        <begin position="91"/>
        <end position="331"/>
    </location>
</feature>